<keyword evidence="2" id="KW-1185">Reference proteome</keyword>
<name>K9TN59_9CYAN</name>
<dbReference type="AlphaFoldDB" id="K9TN59"/>
<gene>
    <name evidence="1" type="ORF">Oscil6304_4297</name>
</gene>
<evidence type="ECO:0000313" key="1">
    <source>
        <dbReference type="EMBL" id="AFY83823.1"/>
    </source>
</evidence>
<evidence type="ECO:0000313" key="2">
    <source>
        <dbReference type="Proteomes" id="UP000010367"/>
    </source>
</evidence>
<dbReference type="EMBL" id="CP003607">
    <property type="protein sequence ID" value="AFY83823.1"/>
    <property type="molecule type" value="Genomic_DNA"/>
</dbReference>
<dbReference type="Proteomes" id="UP000010367">
    <property type="component" value="Chromosome"/>
</dbReference>
<evidence type="ECO:0008006" key="3">
    <source>
        <dbReference type="Google" id="ProtNLM"/>
    </source>
</evidence>
<sequence length="56" mass="6474">MKYEYKVIVSDWEKVNIECNTLGQQNWELVTAYSSARTNCCSQTIPTVVLIFKKSL</sequence>
<dbReference type="KEGG" id="oac:Oscil6304_4297"/>
<proteinExistence type="predicted"/>
<organism evidence="1 2">
    <name type="scientific">Oscillatoria acuminata PCC 6304</name>
    <dbReference type="NCBI Taxonomy" id="56110"/>
    <lineage>
        <taxon>Bacteria</taxon>
        <taxon>Bacillati</taxon>
        <taxon>Cyanobacteriota</taxon>
        <taxon>Cyanophyceae</taxon>
        <taxon>Oscillatoriophycideae</taxon>
        <taxon>Oscillatoriales</taxon>
        <taxon>Oscillatoriaceae</taxon>
        <taxon>Oscillatoria</taxon>
    </lineage>
</organism>
<protein>
    <recommendedName>
        <fullName evidence="3">DUF4177 domain-containing protein</fullName>
    </recommendedName>
</protein>
<dbReference type="InParanoid" id="K9TN59"/>
<reference evidence="1 2" key="1">
    <citation type="submission" date="2012-06" db="EMBL/GenBank/DDBJ databases">
        <title>Finished chromosome of genome of Oscillatoria acuminata PCC 6304.</title>
        <authorList>
            <consortium name="US DOE Joint Genome Institute"/>
            <person name="Gugger M."/>
            <person name="Coursin T."/>
            <person name="Rippka R."/>
            <person name="Tandeau De Marsac N."/>
            <person name="Huntemann M."/>
            <person name="Wei C.-L."/>
            <person name="Han J."/>
            <person name="Detter J.C."/>
            <person name="Han C."/>
            <person name="Tapia R."/>
            <person name="Davenport K."/>
            <person name="Daligault H."/>
            <person name="Erkkila T."/>
            <person name="Gu W."/>
            <person name="Munk A.C.C."/>
            <person name="Teshima H."/>
            <person name="Xu Y."/>
            <person name="Chain P."/>
            <person name="Chen A."/>
            <person name="Krypides N."/>
            <person name="Mavromatis K."/>
            <person name="Markowitz V."/>
            <person name="Szeto E."/>
            <person name="Ivanova N."/>
            <person name="Mikhailova N."/>
            <person name="Ovchinnikova G."/>
            <person name="Pagani I."/>
            <person name="Pati A."/>
            <person name="Goodwin L."/>
            <person name="Peters L."/>
            <person name="Pitluck S."/>
            <person name="Woyke T."/>
            <person name="Kerfeld C."/>
        </authorList>
    </citation>
    <scope>NUCLEOTIDE SEQUENCE [LARGE SCALE GENOMIC DNA]</scope>
    <source>
        <strain evidence="1 2">PCC 6304</strain>
    </source>
</reference>
<accession>K9TN59</accession>
<dbReference type="HOGENOM" id="CLU_3009909_0_0_3"/>